<keyword evidence="3" id="KW-1185">Reference proteome</keyword>
<dbReference type="STRING" id="188937.MA_2402"/>
<dbReference type="KEGG" id="mac:MA_2402"/>
<protein>
    <submittedName>
        <fullName evidence="2">Uncharacterized protein</fullName>
    </submittedName>
</protein>
<evidence type="ECO:0000313" key="2">
    <source>
        <dbReference type="EMBL" id="AAM05788.1"/>
    </source>
</evidence>
<dbReference type="EMBL" id="AE010299">
    <property type="protein sequence ID" value="AAM05788.1"/>
    <property type="molecule type" value="Genomic_DNA"/>
</dbReference>
<feature type="transmembrane region" description="Helical" evidence="1">
    <location>
        <begin position="68"/>
        <end position="87"/>
    </location>
</feature>
<dbReference type="HOGENOM" id="CLU_1965538_0_0_2"/>
<dbReference type="AlphaFoldDB" id="Q8TN91"/>
<accession>Q8TN91</accession>
<reference evidence="2 3" key="1">
    <citation type="journal article" date="2002" name="Genome Res.">
        <title>The genome of Methanosarcina acetivorans reveals extensive metabolic and physiological diversity.</title>
        <authorList>
            <person name="Galagan J.E."/>
            <person name="Nusbaum C."/>
            <person name="Roy A."/>
            <person name="Endrizzi M.G."/>
            <person name="Macdonald P."/>
            <person name="FitzHugh W."/>
            <person name="Calvo S."/>
            <person name="Engels R."/>
            <person name="Smirnov S."/>
            <person name="Atnoor D."/>
            <person name="Brown A."/>
            <person name="Allen N."/>
            <person name="Naylor J."/>
            <person name="Stange-Thomann N."/>
            <person name="DeArellano K."/>
            <person name="Johnson R."/>
            <person name="Linton L."/>
            <person name="McEwan P."/>
            <person name="McKernan K."/>
            <person name="Talamas J."/>
            <person name="Tirrell A."/>
            <person name="Ye W."/>
            <person name="Zimmer A."/>
            <person name="Barber R.D."/>
            <person name="Cann I."/>
            <person name="Graham D.E."/>
            <person name="Grahame D.A."/>
            <person name="Guss A."/>
            <person name="Hedderich R."/>
            <person name="Ingram-Smith C."/>
            <person name="Kuettner C.H."/>
            <person name="Krzycki J.A."/>
            <person name="Leigh J.A."/>
            <person name="Li W."/>
            <person name="Liu J."/>
            <person name="Mukhopadhyay B."/>
            <person name="Reeve J.N."/>
            <person name="Smith K."/>
            <person name="Springer T.A."/>
            <person name="Umayam L.A."/>
            <person name="White O."/>
            <person name="White R.H."/>
            <person name="de Macario E.C."/>
            <person name="Ferry J.G."/>
            <person name="Jarrell K.F."/>
            <person name="Jing H."/>
            <person name="Macario A.J.L."/>
            <person name="Paulsen I."/>
            <person name="Pritchett M."/>
            <person name="Sowers K.R."/>
            <person name="Swanson R.V."/>
            <person name="Zinder S.H."/>
            <person name="Lander E."/>
            <person name="Metcalf W.W."/>
            <person name="Birren B."/>
        </authorList>
    </citation>
    <scope>NUCLEOTIDE SEQUENCE [LARGE SCALE GENOMIC DNA]</scope>
    <source>
        <strain evidence="3">ATCC 35395 / DSM 2834 / JCM 12185 / C2A</strain>
    </source>
</reference>
<dbReference type="InParanoid" id="Q8TN91"/>
<proteinExistence type="predicted"/>
<evidence type="ECO:0000256" key="1">
    <source>
        <dbReference type="SAM" id="Phobius"/>
    </source>
</evidence>
<organism evidence="2 3">
    <name type="scientific">Methanosarcina acetivorans (strain ATCC 35395 / DSM 2834 / JCM 12185 / C2A)</name>
    <dbReference type="NCBI Taxonomy" id="188937"/>
    <lineage>
        <taxon>Archaea</taxon>
        <taxon>Methanobacteriati</taxon>
        <taxon>Methanobacteriota</taxon>
        <taxon>Stenosarchaea group</taxon>
        <taxon>Methanomicrobia</taxon>
        <taxon>Methanosarcinales</taxon>
        <taxon>Methanosarcinaceae</taxon>
        <taxon>Methanosarcina</taxon>
    </lineage>
</organism>
<keyword evidence="1" id="KW-0472">Membrane</keyword>
<keyword evidence="1" id="KW-1133">Transmembrane helix</keyword>
<name>Q8TN91_METAC</name>
<dbReference type="EnsemblBacteria" id="AAM05788">
    <property type="protein sequence ID" value="AAM05788"/>
    <property type="gene ID" value="MA_2402"/>
</dbReference>
<keyword evidence="1" id="KW-0812">Transmembrane</keyword>
<sequence>MKRKENMQTIIDVCFYAYYRAHPKTQNLLLELVFRVINQAHDHENNSENSQRLRIKVTFGIASQYIQALFRFFFLLFSFFVIAARQAGGSTNVYLFFENQLLGLRNPFLRSVDVSSIYCLSQLRPGL</sequence>
<dbReference type="Proteomes" id="UP000002487">
    <property type="component" value="Chromosome"/>
</dbReference>
<evidence type="ECO:0000313" key="3">
    <source>
        <dbReference type="Proteomes" id="UP000002487"/>
    </source>
</evidence>
<gene>
    <name evidence="2" type="ordered locus">MA_2402</name>
</gene>